<gene>
    <name evidence="1" type="ORF">B1J93_14910</name>
</gene>
<comment type="caution">
    <text evidence="1">The sequence shown here is derived from an EMBL/GenBank/DDBJ whole genome shotgun (WGS) entry which is preliminary data.</text>
</comment>
<name>A0A1T1DJA7_9LEPT</name>
<dbReference type="AlphaFoldDB" id="A0A1T1DJA7"/>
<sequence length="60" mass="6939">MKQIILLFISLSLNCSIKDNVASCAIVRGDAVNVRNDKNQKRLKDLEKRSKNIEIEYNQF</sequence>
<accession>A0A1T1DJA7</accession>
<dbReference type="EMBL" id="MVIT01000073">
    <property type="protein sequence ID" value="OOV40965.1"/>
    <property type="molecule type" value="Genomic_DNA"/>
</dbReference>
<evidence type="ECO:0000313" key="1">
    <source>
        <dbReference type="EMBL" id="OOV40965.1"/>
    </source>
</evidence>
<reference evidence="1 2" key="1">
    <citation type="submission" date="2017-02" db="EMBL/GenBank/DDBJ databases">
        <title>Comparative genomic analysis of Brazilian Leptospira kirschneri strains of different serogroups.</title>
        <authorList>
            <person name="Moreno L.Z."/>
            <person name="Miraglia F."/>
            <person name="Kremer F.S."/>
            <person name="Eslabao M.R."/>
            <person name="Lilenbaum W."/>
            <person name="Dellagostin O.A."/>
            <person name="Moreno A.M."/>
        </authorList>
    </citation>
    <scope>NUCLEOTIDE SEQUENCE [LARGE SCALE GENOMIC DNA]</scope>
    <source>
        <strain evidence="1 2">M110/06</strain>
    </source>
</reference>
<proteinExistence type="predicted"/>
<organism evidence="1 2">
    <name type="scientific">Leptospira kirschneri serovar Pomona</name>
    <dbReference type="NCBI Taxonomy" id="561005"/>
    <lineage>
        <taxon>Bacteria</taxon>
        <taxon>Pseudomonadati</taxon>
        <taxon>Spirochaetota</taxon>
        <taxon>Spirochaetia</taxon>
        <taxon>Leptospirales</taxon>
        <taxon>Leptospiraceae</taxon>
        <taxon>Leptospira</taxon>
    </lineage>
</organism>
<dbReference type="Proteomes" id="UP000191008">
    <property type="component" value="Unassembled WGS sequence"/>
</dbReference>
<evidence type="ECO:0000313" key="2">
    <source>
        <dbReference type="Proteomes" id="UP000191008"/>
    </source>
</evidence>
<protein>
    <submittedName>
        <fullName evidence="1">Uncharacterized protein</fullName>
    </submittedName>
</protein>